<reference evidence="2 3" key="1">
    <citation type="submission" date="2016-11" db="EMBL/GenBank/DDBJ databases">
        <authorList>
            <person name="Jaros S."/>
            <person name="Januszkiewicz K."/>
            <person name="Wedrychowicz H."/>
        </authorList>
    </citation>
    <scope>NUCLEOTIDE SEQUENCE [LARGE SCALE GENOMIC DNA]</scope>
    <source>
        <strain evidence="2 3">DSM 12906</strain>
    </source>
</reference>
<dbReference type="Proteomes" id="UP000184512">
    <property type="component" value="Unassembled WGS sequence"/>
</dbReference>
<keyword evidence="3" id="KW-1185">Reference proteome</keyword>
<dbReference type="GO" id="GO:0046076">
    <property type="term" value="P:dTTP catabolic process"/>
    <property type="evidence" value="ECO:0007669"/>
    <property type="project" value="TreeGrafter"/>
</dbReference>
<dbReference type="GO" id="GO:0006203">
    <property type="term" value="P:dGTP catabolic process"/>
    <property type="evidence" value="ECO:0007669"/>
    <property type="project" value="TreeGrafter"/>
</dbReference>
<dbReference type="GO" id="GO:0046081">
    <property type="term" value="P:dUTP catabolic process"/>
    <property type="evidence" value="ECO:0007669"/>
    <property type="project" value="TreeGrafter"/>
</dbReference>
<evidence type="ECO:0000259" key="1">
    <source>
        <dbReference type="Pfam" id="PF03819"/>
    </source>
</evidence>
<dbReference type="SUPFAM" id="SSF101386">
    <property type="entry name" value="all-alpha NTP pyrophosphatases"/>
    <property type="match status" value="1"/>
</dbReference>
<dbReference type="Pfam" id="PF03819">
    <property type="entry name" value="MazG"/>
    <property type="match status" value="1"/>
</dbReference>
<accession>A0A1M6I4S0</accession>
<dbReference type="InterPro" id="IPR011551">
    <property type="entry name" value="NTP_PyrPHydrolase_MazG"/>
</dbReference>
<name>A0A1M6I4S0_9ACTN</name>
<feature type="domain" description="NTP pyrophosphohydrolase MazG-like" evidence="1">
    <location>
        <begin position="25"/>
        <end position="98"/>
    </location>
</feature>
<dbReference type="STRING" id="1123357.SAMN02745244_02169"/>
<dbReference type="InterPro" id="IPR004518">
    <property type="entry name" value="MazG-like_dom"/>
</dbReference>
<dbReference type="InterPro" id="IPR048015">
    <property type="entry name" value="NTP-PPase_MazG-like_N"/>
</dbReference>
<dbReference type="Gene3D" id="1.10.287.1080">
    <property type="entry name" value="MazG-like"/>
    <property type="match status" value="1"/>
</dbReference>
<dbReference type="PANTHER" id="PTHR30522:SF0">
    <property type="entry name" value="NUCLEOSIDE TRIPHOSPHATE PYROPHOSPHOHYDROLASE"/>
    <property type="match status" value="1"/>
</dbReference>
<sequence>MTSELERLRQVMAELRLRCPWDAKQTHRSLLNHLVEEAAEVVDAVETGTDDDLREELGDLLLQVYFHARIAEDDGRFDVEDVARGISDKLVRRHPHVFADDAVPTDIWQSWEERKRVEKGRTSALDGIAESLNVVPRLQKVISRSRSHRVPLDLPEESIDEVSFGSALVALVARAQASGVDADAAARLALRGLEARVRAEESAGAE</sequence>
<dbReference type="EMBL" id="FQZG01000037">
    <property type="protein sequence ID" value="SHJ29409.1"/>
    <property type="molecule type" value="Genomic_DNA"/>
</dbReference>
<dbReference type="GO" id="GO:0046061">
    <property type="term" value="P:dATP catabolic process"/>
    <property type="evidence" value="ECO:0007669"/>
    <property type="project" value="TreeGrafter"/>
</dbReference>
<dbReference type="GO" id="GO:0006950">
    <property type="term" value="P:response to stress"/>
    <property type="evidence" value="ECO:0007669"/>
    <property type="project" value="UniProtKB-ARBA"/>
</dbReference>
<keyword evidence="2" id="KW-0378">Hydrolase</keyword>
<dbReference type="GO" id="GO:0046052">
    <property type="term" value="P:UTP catabolic process"/>
    <property type="evidence" value="ECO:0007669"/>
    <property type="project" value="TreeGrafter"/>
</dbReference>
<dbReference type="GO" id="GO:0047429">
    <property type="term" value="F:nucleoside triphosphate diphosphatase activity"/>
    <property type="evidence" value="ECO:0007669"/>
    <property type="project" value="TreeGrafter"/>
</dbReference>
<evidence type="ECO:0000313" key="2">
    <source>
        <dbReference type="EMBL" id="SHJ29409.1"/>
    </source>
</evidence>
<gene>
    <name evidence="2" type="ORF">SAMN02745244_02169</name>
</gene>
<proteinExistence type="predicted"/>
<evidence type="ECO:0000313" key="3">
    <source>
        <dbReference type="Proteomes" id="UP000184512"/>
    </source>
</evidence>
<protein>
    <submittedName>
        <fullName evidence="2">XTP/dITP diphosphohydrolase</fullName>
    </submittedName>
</protein>
<dbReference type="AlphaFoldDB" id="A0A1M6I4S0"/>
<dbReference type="PANTHER" id="PTHR30522">
    <property type="entry name" value="NUCLEOSIDE TRIPHOSPHATE PYROPHOSPHOHYDROLASE"/>
    <property type="match status" value="1"/>
</dbReference>
<dbReference type="GO" id="GO:0046047">
    <property type="term" value="P:TTP catabolic process"/>
    <property type="evidence" value="ECO:0007669"/>
    <property type="project" value="TreeGrafter"/>
</dbReference>
<dbReference type="CDD" id="cd11528">
    <property type="entry name" value="NTP-PPase_MazG_Nterm"/>
    <property type="match status" value="1"/>
</dbReference>
<organism evidence="2 3">
    <name type="scientific">Tessaracoccus bendigoensis DSM 12906</name>
    <dbReference type="NCBI Taxonomy" id="1123357"/>
    <lineage>
        <taxon>Bacteria</taxon>
        <taxon>Bacillati</taxon>
        <taxon>Actinomycetota</taxon>
        <taxon>Actinomycetes</taxon>
        <taxon>Propionibacteriales</taxon>
        <taxon>Propionibacteriaceae</taxon>
        <taxon>Tessaracoccus</taxon>
    </lineage>
</organism>
<dbReference type="FunFam" id="1.10.287.1080:FF:000001">
    <property type="entry name" value="Nucleoside triphosphate pyrophosphohydrolase"/>
    <property type="match status" value="1"/>
</dbReference>